<dbReference type="InterPro" id="IPR015424">
    <property type="entry name" value="PyrdxlP-dep_Trfase"/>
</dbReference>
<dbReference type="GO" id="GO:0008483">
    <property type="term" value="F:transaminase activity"/>
    <property type="evidence" value="ECO:0007669"/>
    <property type="project" value="UniProtKB-KW"/>
</dbReference>
<dbReference type="CDD" id="cd00609">
    <property type="entry name" value="AAT_like"/>
    <property type="match status" value="1"/>
</dbReference>
<protein>
    <submittedName>
        <fullName evidence="1">Aminotransferase class I/II-fold pyridoxal phosphate-dependent enzyme</fullName>
    </submittedName>
</protein>
<name>A0ABW5P1D5_9DEIO</name>
<dbReference type="Pfam" id="PF12897">
    <property type="entry name" value="Asp_aminotransf"/>
    <property type="match status" value="1"/>
</dbReference>
<evidence type="ECO:0000313" key="1">
    <source>
        <dbReference type="EMBL" id="MFD2608948.1"/>
    </source>
</evidence>
<dbReference type="InterPro" id="IPR015422">
    <property type="entry name" value="PyrdxlP-dep_Trfase_small"/>
</dbReference>
<organism evidence="1 2">
    <name type="scientific">Deinococcus taklimakanensis</name>
    <dbReference type="NCBI Taxonomy" id="536443"/>
    <lineage>
        <taxon>Bacteria</taxon>
        <taxon>Thermotogati</taxon>
        <taxon>Deinococcota</taxon>
        <taxon>Deinococci</taxon>
        <taxon>Deinococcales</taxon>
        <taxon>Deinococcaceae</taxon>
        <taxon>Deinococcus</taxon>
    </lineage>
</organism>
<accession>A0ABW5P1D5</accession>
<comment type="caution">
    <text evidence="1">The sequence shown here is derived from an EMBL/GenBank/DDBJ whole genome shotgun (WGS) entry which is preliminary data.</text>
</comment>
<proteinExistence type="predicted"/>
<dbReference type="PANTHER" id="PTHR43799">
    <property type="entry name" value="AMINOTRANSFERASE, PUTATIVE-RELATED"/>
    <property type="match status" value="1"/>
</dbReference>
<dbReference type="SUPFAM" id="SSF53383">
    <property type="entry name" value="PLP-dependent transferases"/>
    <property type="match status" value="1"/>
</dbReference>
<dbReference type="Gene3D" id="3.40.640.10">
    <property type="entry name" value="Type I PLP-dependent aspartate aminotransferase-like (Major domain)"/>
    <property type="match status" value="1"/>
</dbReference>
<keyword evidence="2" id="KW-1185">Reference proteome</keyword>
<sequence length="428" mass="46080">MSDALLAARAAFESFKARGLKLNMQRGQPADVDFDLSNPLIAALGEGDTHLDGLDLRNYPGGVAGLPSARALFAHYLDVKAENVVVWNNSSLELQGLVLTFALLHGLRGSVSRWAHLPDGEKPKMIVTVPGYDRHFLLLETLGFELLPVQMHADGPDMDAVARIAGRDASVKGILFVPTYSNPGGETISEEKARQLAGLRAAAPDFTIFADDAYRAHHLYGEGNRDTPVNFVTLCRDAGHPDRAFVFASTSKVTFAGSGLGFVASSEDNIKWLSTYLNAQSIGPNKLEQARHVRFLGDYPGGLEGLMQGHARLIAPKFQMVYDTLKAELGESGEYATWSTPRGGYFISLDTAAPVADRVIALANEAGVSLTPAGATYPSGRDPHNRNIRLAPTRPPLEEVQTAMQAVAACIRLATEEYRSGEGRAAPL</sequence>
<dbReference type="Gene3D" id="3.90.1150.10">
    <property type="entry name" value="Aspartate Aminotransferase, domain 1"/>
    <property type="match status" value="1"/>
</dbReference>
<dbReference type="InterPro" id="IPR024551">
    <property type="entry name" value="AspAT_Ic"/>
</dbReference>
<dbReference type="RefSeq" id="WP_386843928.1">
    <property type="nucleotide sequence ID" value="NZ_JBHUMK010000021.1"/>
</dbReference>
<dbReference type="InterPro" id="IPR015421">
    <property type="entry name" value="PyrdxlP-dep_Trfase_major"/>
</dbReference>
<gene>
    <name evidence="1" type="ORF">ACFSR9_05755</name>
</gene>
<reference evidence="2" key="1">
    <citation type="journal article" date="2019" name="Int. J. Syst. Evol. Microbiol.">
        <title>The Global Catalogue of Microorganisms (GCM) 10K type strain sequencing project: providing services to taxonomists for standard genome sequencing and annotation.</title>
        <authorList>
            <consortium name="The Broad Institute Genomics Platform"/>
            <consortium name="The Broad Institute Genome Sequencing Center for Infectious Disease"/>
            <person name="Wu L."/>
            <person name="Ma J."/>
        </authorList>
    </citation>
    <scope>NUCLEOTIDE SEQUENCE [LARGE SCALE GENOMIC DNA]</scope>
    <source>
        <strain evidence="2">KCTC 33842</strain>
    </source>
</reference>
<dbReference type="PANTHER" id="PTHR43799:SF1">
    <property type="entry name" value="ASPARTATE AMINOTRANSFERASE"/>
    <property type="match status" value="1"/>
</dbReference>
<evidence type="ECO:0000313" key="2">
    <source>
        <dbReference type="Proteomes" id="UP001597475"/>
    </source>
</evidence>
<keyword evidence="1" id="KW-0808">Transferase</keyword>
<dbReference type="EMBL" id="JBHUMK010000021">
    <property type="protein sequence ID" value="MFD2608948.1"/>
    <property type="molecule type" value="Genomic_DNA"/>
</dbReference>
<keyword evidence="1" id="KW-0032">Aminotransferase</keyword>
<dbReference type="Proteomes" id="UP001597475">
    <property type="component" value="Unassembled WGS sequence"/>
</dbReference>